<evidence type="ECO:0000256" key="2">
    <source>
        <dbReference type="ARBA" id="ARBA00005912"/>
    </source>
</evidence>
<keyword evidence="9" id="KW-1185">Reference proteome</keyword>
<accession>A0A9N7L6A9</accession>
<dbReference type="CDD" id="cd00520">
    <property type="entry name" value="RRF"/>
    <property type="match status" value="1"/>
</dbReference>
<evidence type="ECO:0000313" key="8">
    <source>
        <dbReference type="EMBL" id="BDI31744.1"/>
    </source>
</evidence>
<dbReference type="Proteomes" id="UP000287394">
    <property type="component" value="Chromosome"/>
</dbReference>
<sequence length="204" mass="23170">MKVPKRTLFSHVLWRMYRMSLSDLAKEAEQKMKKTVEATQNDFATIRTGRANPTLLDGITADYYGTQTPINQLATISVPESRQLVITPYDRGAVAAIEKAIKNSDININPVNDGSSLRLSIPPLTEERRKEFVKVLNKKTEEGRVSIRNIRRDVNDQSKALVKKNEASEDEAKRFQDQIQKLTDKYVSEVDHIAKAKEAELLEV</sequence>
<evidence type="ECO:0000256" key="4">
    <source>
        <dbReference type="ARBA" id="ARBA00022917"/>
    </source>
</evidence>
<feature type="coiled-coil region" evidence="6">
    <location>
        <begin position="158"/>
        <end position="185"/>
    </location>
</feature>
<dbReference type="Pfam" id="PF01765">
    <property type="entry name" value="RRF"/>
    <property type="match status" value="1"/>
</dbReference>
<evidence type="ECO:0000256" key="3">
    <source>
        <dbReference type="ARBA" id="ARBA00022490"/>
    </source>
</evidence>
<reference evidence="8 9" key="1">
    <citation type="journal article" date="2019" name="Int. J. Syst. Evol. Microbiol.">
        <title>Capsulimonas corticalis gen. nov., sp. nov., an aerobic capsulated bacterium, of a novel bacterial order, Capsulimonadales ord. nov., of the class Armatimonadia of the phylum Armatimonadetes.</title>
        <authorList>
            <person name="Li J."/>
            <person name="Kudo C."/>
            <person name="Tonouchi A."/>
        </authorList>
    </citation>
    <scope>NUCLEOTIDE SEQUENCE [LARGE SCALE GENOMIC DNA]</scope>
    <source>
        <strain evidence="8 9">AX-7</strain>
    </source>
</reference>
<proteinExistence type="inferred from homology"/>
<keyword evidence="4 5" id="KW-0648">Protein biosynthesis</keyword>
<evidence type="ECO:0000256" key="1">
    <source>
        <dbReference type="ARBA" id="ARBA00004496"/>
    </source>
</evidence>
<dbReference type="GO" id="GO:0005737">
    <property type="term" value="C:cytoplasm"/>
    <property type="evidence" value="ECO:0007669"/>
    <property type="project" value="UniProtKB-SubCell"/>
</dbReference>
<dbReference type="FunFam" id="1.10.132.20:FF:000001">
    <property type="entry name" value="Ribosome-recycling factor"/>
    <property type="match status" value="1"/>
</dbReference>
<keyword evidence="6" id="KW-0175">Coiled coil</keyword>
<feature type="domain" description="Ribosome recycling factor" evidence="7">
    <location>
        <begin position="40"/>
        <end position="202"/>
    </location>
</feature>
<evidence type="ECO:0000256" key="5">
    <source>
        <dbReference type="HAMAP-Rule" id="MF_00040"/>
    </source>
</evidence>
<dbReference type="InterPro" id="IPR002661">
    <property type="entry name" value="Ribosome_recyc_fac"/>
</dbReference>
<dbReference type="InterPro" id="IPR036191">
    <property type="entry name" value="RRF_sf"/>
</dbReference>
<dbReference type="InterPro" id="IPR023584">
    <property type="entry name" value="Ribosome_recyc_fac_dom"/>
</dbReference>
<dbReference type="GO" id="GO:0006415">
    <property type="term" value="P:translational termination"/>
    <property type="evidence" value="ECO:0007669"/>
    <property type="project" value="UniProtKB-UniRule"/>
</dbReference>
<dbReference type="EMBL" id="AP025739">
    <property type="protein sequence ID" value="BDI31744.1"/>
    <property type="molecule type" value="Genomic_DNA"/>
</dbReference>
<protein>
    <recommendedName>
        <fullName evidence="5">Ribosome-recycling factor</fullName>
        <shortName evidence="5">RRF</shortName>
    </recommendedName>
    <alternativeName>
        <fullName evidence="5">Ribosome-releasing factor</fullName>
    </alternativeName>
</protein>
<dbReference type="PANTHER" id="PTHR20982">
    <property type="entry name" value="RIBOSOME RECYCLING FACTOR"/>
    <property type="match status" value="1"/>
</dbReference>
<dbReference type="NCBIfam" id="TIGR00496">
    <property type="entry name" value="frr"/>
    <property type="match status" value="1"/>
</dbReference>
<dbReference type="FunFam" id="3.30.1360.40:FF:000001">
    <property type="entry name" value="Ribosome-recycling factor"/>
    <property type="match status" value="1"/>
</dbReference>
<dbReference type="HAMAP" id="MF_00040">
    <property type="entry name" value="RRF"/>
    <property type="match status" value="1"/>
</dbReference>
<comment type="function">
    <text evidence="5">Responsible for the release of ribosomes from messenger RNA at the termination of protein biosynthesis. May increase the efficiency of translation by recycling ribosomes from one round of translation to another.</text>
</comment>
<evidence type="ECO:0000313" key="9">
    <source>
        <dbReference type="Proteomes" id="UP000287394"/>
    </source>
</evidence>
<dbReference type="KEGG" id="ccot:CCAX7_37950"/>
<dbReference type="PANTHER" id="PTHR20982:SF3">
    <property type="entry name" value="MITOCHONDRIAL RIBOSOME RECYCLING FACTOR PSEUDO 1"/>
    <property type="match status" value="1"/>
</dbReference>
<evidence type="ECO:0000256" key="6">
    <source>
        <dbReference type="SAM" id="Coils"/>
    </source>
</evidence>
<dbReference type="GO" id="GO:0043023">
    <property type="term" value="F:ribosomal large subunit binding"/>
    <property type="evidence" value="ECO:0007669"/>
    <property type="project" value="TreeGrafter"/>
</dbReference>
<dbReference type="Gene3D" id="1.10.132.20">
    <property type="entry name" value="Ribosome-recycling factor"/>
    <property type="match status" value="1"/>
</dbReference>
<dbReference type="Gene3D" id="3.30.1360.40">
    <property type="match status" value="1"/>
</dbReference>
<name>A0A9N7L6A9_9BACT</name>
<gene>
    <name evidence="5" type="primary">frr</name>
    <name evidence="8" type="ORF">CCAX7_37950</name>
</gene>
<evidence type="ECO:0000259" key="7">
    <source>
        <dbReference type="Pfam" id="PF01765"/>
    </source>
</evidence>
<comment type="subcellular location">
    <subcellularLocation>
        <location evidence="1 5">Cytoplasm</location>
    </subcellularLocation>
</comment>
<comment type="similarity">
    <text evidence="2 5">Belongs to the RRF family.</text>
</comment>
<keyword evidence="3 5" id="KW-0963">Cytoplasm</keyword>
<dbReference type="SUPFAM" id="SSF55194">
    <property type="entry name" value="Ribosome recycling factor, RRF"/>
    <property type="match status" value="1"/>
</dbReference>
<dbReference type="AlphaFoldDB" id="A0A9N7L6A9"/>
<organism evidence="8 9">
    <name type="scientific">Capsulimonas corticalis</name>
    <dbReference type="NCBI Taxonomy" id="2219043"/>
    <lineage>
        <taxon>Bacteria</taxon>
        <taxon>Bacillati</taxon>
        <taxon>Armatimonadota</taxon>
        <taxon>Armatimonadia</taxon>
        <taxon>Capsulimonadales</taxon>
        <taxon>Capsulimonadaceae</taxon>
        <taxon>Capsulimonas</taxon>
    </lineage>
</organism>